<proteinExistence type="predicted"/>
<reference evidence="2 3" key="1">
    <citation type="submission" date="2014-01" db="EMBL/GenBank/DDBJ databases">
        <title>Plasmidome dynamics in the species complex Clostridium novyi sensu lato converts strains of independent lineages into distinctly different pathogens.</title>
        <authorList>
            <person name="Skarin H."/>
            <person name="Segerman B."/>
        </authorList>
    </citation>
    <scope>NUCLEOTIDE SEQUENCE [LARGE SCALE GENOMIC DNA]</scope>
    <source>
        <strain evidence="2 3">DC5</strain>
    </source>
</reference>
<dbReference type="AlphaFoldDB" id="A0A0A0IEA4"/>
<dbReference type="InterPro" id="IPR021338">
    <property type="entry name" value="DUF2953"/>
</dbReference>
<protein>
    <submittedName>
        <fullName evidence="2">Membrane protein</fullName>
    </submittedName>
</protein>
<sequence length="186" mass="21480">MFIMYIFIITTIALILLIILLLALIPFKIYFNVNSYNLFNFNILFSWFNELLSGKIVCDNTGTLTLNIYFYNKLIKTKPLTLNNKSQNNSNSNKLTVIKNLKVEFIAIKTFYGFKDPSITGMICGLINLIPCFSDKNHISNYPNFNSDITYFNTSGKMHLNLLYTLTQIVKNKFNISFNNISYANK</sequence>
<keyword evidence="1" id="KW-0812">Transmembrane</keyword>
<evidence type="ECO:0000313" key="3">
    <source>
        <dbReference type="Proteomes" id="UP000030014"/>
    </source>
</evidence>
<keyword evidence="1" id="KW-0472">Membrane</keyword>
<evidence type="ECO:0000256" key="1">
    <source>
        <dbReference type="SAM" id="Phobius"/>
    </source>
</evidence>
<feature type="transmembrane region" description="Helical" evidence="1">
    <location>
        <begin position="6"/>
        <end position="27"/>
    </location>
</feature>
<gene>
    <name evidence="2" type="ORF">Z955_08310</name>
</gene>
<dbReference type="EMBL" id="JDRY01000037">
    <property type="protein sequence ID" value="KGM99282.1"/>
    <property type="molecule type" value="Genomic_DNA"/>
</dbReference>
<dbReference type="Pfam" id="PF11167">
    <property type="entry name" value="DUF2953"/>
    <property type="match status" value="1"/>
</dbReference>
<name>A0A0A0IEA4_CLOBO</name>
<comment type="caution">
    <text evidence="2">The sequence shown here is derived from an EMBL/GenBank/DDBJ whole genome shotgun (WGS) entry which is preliminary data.</text>
</comment>
<accession>A0A0A0IEA4</accession>
<dbReference type="Proteomes" id="UP000030014">
    <property type="component" value="Unassembled WGS sequence"/>
</dbReference>
<keyword evidence="1" id="KW-1133">Transmembrane helix</keyword>
<organism evidence="2 3">
    <name type="scientific">Clostridium botulinum C/D str. DC5</name>
    <dbReference type="NCBI Taxonomy" id="1443128"/>
    <lineage>
        <taxon>Bacteria</taxon>
        <taxon>Bacillati</taxon>
        <taxon>Bacillota</taxon>
        <taxon>Clostridia</taxon>
        <taxon>Eubacteriales</taxon>
        <taxon>Clostridiaceae</taxon>
        <taxon>Clostridium</taxon>
    </lineage>
</organism>
<evidence type="ECO:0000313" key="2">
    <source>
        <dbReference type="EMBL" id="KGM99282.1"/>
    </source>
</evidence>